<dbReference type="AlphaFoldDB" id="A0A0E0MHF9"/>
<evidence type="ECO:0000313" key="2">
    <source>
        <dbReference type="EnsemblPlants" id="OPUNC11G17120.1"/>
    </source>
</evidence>
<dbReference type="InterPro" id="IPR005174">
    <property type="entry name" value="KIB1-4_b-propeller"/>
</dbReference>
<sequence>MTPSTARARVPLPADARGAVCRGAIGSWLALAPPTPFRQLTPAHLPRTPPPDAPFLIKAFSLERVPLPIWRRGGAIRKVILSSAPDSRATTTTCVVAVLAYKARRIWGFDVVDIAFHGGGELLYLLDRSDRLHRVAVHESGVDSVAAALHVERCPPLTTMKPAWAFKCRDERSNLVELDGALVMAWRHATFYGSSRAMVFTPRHDDDGGAHRCWTSVSSSSATHVVEHFVAPAPVLVATWTPPSLAKENSASSTSDIKFQRQIGKFAASKLD</sequence>
<protein>
    <recommendedName>
        <fullName evidence="1">KIB1-4 beta-propeller domain-containing protein</fullName>
    </recommendedName>
</protein>
<dbReference type="EnsemblPlants" id="OPUNC11G17120.1">
    <property type="protein sequence ID" value="OPUNC11G17120.1"/>
    <property type="gene ID" value="OPUNC11G17120"/>
</dbReference>
<dbReference type="HOGENOM" id="CLU_1024450_0_0_1"/>
<reference evidence="2" key="2">
    <citation type="submission" date="2018-05" db="EMBL/GenBank/DDBJ databases">
        <title>OpunRS2 (Oryza punctata Reference Sequence Version 2).</title>
        <authorList>
            <person name="Zhang J."/>
            <person name="Kudrna D."/>
            <person name="Lee S."/>
            <person name="Talag J."/>
            <person name="Welchert J."/>
            <person name="Wing R.A."/>
        </authorList>
    </citation>
    <scope>NUCLEOTIDE SEQUENCE [LARGE SCALE GENOMIC DNA]</scope>
</reference>
<accession>A0A0E0MHF9</accession>
<reference evidence="2" key="1">
    <citation type="submission" date="2015-04" db="UniProtKB">
        <authorList>
            <consortium name="EnsemblPlants"/>
        </authorList>
    </citation>
    <scope>IDENTIFICATION</scope>
</reference>
<evidence type="ECO:0000259" key="1">
    <source>
        <dbReference type="Pfam" id="PF03478"/>
    </source>
</evidence>
<evidence type="ECO:0000313" key="3">
    <source>
        <dbReference type="Proteomes" id="UP000026962"/>
    </source>
</evidence>
<feature type="domain" description="KIB1-4 beta-propeller" evidence="1">
    <location>
        <begin position="8"/>
        <end position="219"/>
    </location>
</feature>
<dbReference type="Proteomes" id="UP000026962">
    <property type="component" value="Chromosome 11"/>
</dbReference>
<organism evidence="2">
    <name type="scientific">Oryza punctata</name>
    <name type="common">Red rice</name>
    <dbReference type="NCBI Taxonomy" id="4537"/>
    <lineage>
        <taxon>Eukaryota</taxon>
        <taxon>Viridiplantae</taxon>
        <taxon>Streptophyta</taxon>
        <taxon>Embryophyta</taxon>
        <taxon>Tracheophyta</taxon>
        <taxon>Spermatophyta</taxon>
        <taxon>Magnoliopsida</taxon>
        <taxon>Liliopsida</taxon>
        <taxon>Poales</taxon>
        <taxon>Poaceae</taxon>
        <taxon>BOP clade</taxon>
        <taxon>Oryzoideae</taxon>
        <taxon>Oryzeae</taxon>
        <taxon>Oryzinae</taxon>
        <taxon>Oryza</taxon>
    </lineage>
</organism>
<proteinExistence type="predicted"/>
<name>A0A0E0MHF9_ORYPU</name>
<dbReference type="Gramene" id="OPUNC11G17120.1">
    <property type="protein sequence ID" value="OPUNC11G17120.1"/>
    <property type="gene ID" value="OPUNC11G17120"/>
</dbReference>
<keyword evidence="3" id="KW-1185">Reference proteome</keyword>
<dbReference type="Pfam" id="PF03478">
    <property type="entry name" value="Beta-prop_KIB1-4"/>
    <property type="match status" value="1"/>
</dbReference>